<accession>A0A843TXH3</accession>
<proteinExistence type="predicted"/>
<keyword evidence="2" id="KW-1185">Reference proteome</keyword>
<evidence type="ECO:0000313" key="1">
    <source>
        <dbReference type="EMBL" id="MQL74836.1"/>
    </source>
</evidence>
<name>A0A843TXH3_COLES</name>
<evidence type="ECO:0000313" key="2">
    <source>
        <dbReference type="Proteomes" id="UP000652761"/>
    </source>
</evidence>
<dbReference type="Proteomes" id="UP000652761">
    <property type="component" value="Unassembled WGS sequence"/>
</dbReference>
<dbReference type="AlphaFoldDB" id="A0A843TXH3"/>
<comment type="caution">
    <text evidence="1">The sequence shown here is derived from an EMBL/GenBank/DDBJ whole genome shotgun (WGS) entry which is preliminary data.</text>
</comment>
<dbReference type="EMBL" id="NMUH01000224">
    <property type="protein sequence ID" value="MQL74836.1"/>
    <property type="molecule type" value="Genomic_DNA"/>
</dbReference>
<protein>
    <submittedName>
        <fullName evidence="1">Uncharacterized protein</fullName>
    </submittedName>
</protein>
<sequence length="80" mass="8984">MLNLFQDNGNNSTNLPPSCGHHDRVGVEVTMEIPQTGWSYCYLLNDIVSRRKSGCRKAWFSGMHCQIEVAPARCSAEKIN</sequence>
<reference evidence="1" key="1">
    <citation type="submission" date="2017-07" db="EMBL/GenBank/DDBJ databases">
        <title>Taro Niue Genome Assembly and Annotation.</title>
        <authorList>
            <person name="Atibalentja N."/>
            <person name="Keating K."/>
            <person name="Fields C.J."/>
        </authorList>
    </citation>
    <scope>NUCLEOTIDE SEQUENCE</scope>
    <source>
        <strain evidence="1">Niue_2</strain>
        <tissue evidence="1">Leaf</tissue>
    </source>
</reference>
<organism evidence="1 2">
    <name type="scientific">Colocasia esculenta</name>
    <name type="common">Wild taro</name>
    <name type="synonym">Arum esculentum</name>
    <dbReference type="NCBI Taxonomy" id="4460"/>
    <lineage>
        <taxon>Eukaryota</taxon>
        <taxon>Viridiplantae</taxon>
        <taxon>Streptophyta</taxon>
        <taxon>Embryophyta</taxon>
        <taxon>Tracheophyta</taxon>
        <taxon>Spermatophyta</taxon>
        <taxon>Magnoliopsida</taxon>
        <taxon>Liliopsida</taxon>
        <taxon>Araceae</taxon>
        <taxon>Aroideae</taxon>
        <taxon>Colocasieae</taxon>
        <taxon>Colocasia</taxon>
    </lineage>
</organism>
<gene>
    <name evidence="1" type="ORF">Taro_007190</name>
</gene>